<reference evidence="2" key="1">
    <citation type="submission" date="2022-06" db="EMBL/GenBank/DDBJ databases">
        <title>Complete genome sequences of two strains of the flax pathogen Septoria linicola.</title>
        <authorList>
            <person name="Lapalu N."/>
            <person name="Simon A."/>
            <person name="Demenou B."/>
            <person name="Paumier D."/>
            <person name="Guillot M.-P."/>
            <person name="Gout L."/>
            <person name="Valade R."/>
        </authorList>
    </citation>
    <scope>NUCLEOTIDE SEQUENCE</scope>
    <source>
        <strain evidence="2">SE15195</strain>
    </source>
</reference>
<evidence type="ECO:0000313" key="3">
    <source>
        <dbReference type="Proteomes" id="UP001056384"/>
    </source>
</evidence>
<evidence type="ECO:0000313" key="2">
    <source>
        <dbReference type="EMBL" id="USW58671.1"/>
    </source>
</evidence>
<evidence type="ECO:0000259" key="1">
    <source>
        <dbReference type="Pfam" id="PF00485"/>
    </source>
</evidence>
<dbReference type="OrthoDB" id="6362633at2759"/>
<accession>A0A9Q9B7U9</accession>
<dbReference type="Proteomes" id="UP001056384">
    <property type="component" value="Chromosome 11"/>
</dbReference>
<dbReference type="SUPFAM" id="SSF52540">
    <property type="entry name" value="P-loop containing nucleoside triphosphate hydrolases"/>
    <property type="match status" value="1"/>
</dbReference>
<dbReference type="Pfam" id="PF00485">
    <property type="entry name" value="PRK"/>
    <property type="match status" value="1"/>
</dbReference>
<dbReference type="AlphaFoldDB" id="A0A9Q9B7U9"/>
<protein>
    <submittedName>
        <fullName evidence="2">Phosphoribulokinase/uridine kinase, P-loop containing nucleoside triphosphate hydrolase</fullName>
    </submittedName>
</protein>
<dbReference type="InterPro" id="IPR006083">
    <property type="entry name" value="PRK/URK"/>
</dbReference>
<keyword evidence="2" id="KW-0378">Hydrolase</keyword>
<dbReference type="Gene3D" id="3.40.50.300">
    <property type="entry name" value="P-loop containing nucleotide triphosphate hydrolases"/>
    <property type="match status" value="2"/>
</dbReference>
<name>A0A9Q9B7U9_9PEZI</name>
<proteinExistence type="predicted"/>
<dbReference type="PANTHER" id="PTHR10285">
    <property type="entry name" value="URIDINE KINASE"/>
    <property type="match status" value="1"/>
</dbReference>
<feature type="domain" description="Phosphoribulokinase/uridine kinase" evidence="1">
    <location>
        <begin position="34"/>
        <end position="185"/>
    </location>
</feature>
<sequence length="226" mass="24966">MQHHPPLEQQEQIPFLLDRICQLRKQAGHGQRVLIAVAGGPGSGKSTLCARLLRHAEESGLHDVVAVPMDGFHYPKSCLAAFEDPAEAFARRGAPFTFDARRFIEAVARLRSDKSALTLPGFDHAAKDPVEDGISVASSDKVVLLEGNYVLLGEEPWDQIAEMVDERWYVDVPREVAKARLIERHLRASIEKSPLAAAARAESNDLQNADYILSRLIQPDVVIQSC</sequence>
<dbReference type="GO" id="GO:0016301">
    <property type="term" value="F:kinase activity"/>
    <property type="evidence" value="ECO:0007669"/>
    <property type="project" value="InterPro"/>
</dbReference>
<gene>
    <name evidence="2" type="ORF">Slin15195_G119900</name>
</gene>
<organism evidence="2 3">
    <name type="scientific">Septoria linicola</name>
    <dbReference type="NCBI Taxonomy" id="215465"/>
    <lineage>
        <taxon>Eukaryota</taxon>
        <taxon>Fungi</taxon>
        <taxon>Dikarya</taxon>
        <taxon>Ascomycota</taxon>
        <taxon>Pezizomycotina</taxon>
        <taxon>Dothideomycetes</taxon>
        <taxon>Dothideomycetidae</taxon>
        <taxon>Mycosphaerellales</taxon>
        <taxon>Mycosphaerellaceae</taxon>
        <taxon>Septoria</taxon>
    </lineage>
</organism>
<dbReference type="InterPro" id="IPR027417">
    <property type="entry name" value="P-loop_NTPase"/>
</dbReference>
<keyword evidence="3" id="KW-1185">Reference proteome</keyword>
<dbReference type="EMBL" id="CP099428">
    <property type="protein sequence ID" value="USW58671.1"/>
    <property type="molecule type" value="Genomic_DNA"/>
</dbReference>
<dbReference type="GO" id="GO:0016787">
    <property type="term" value="F:hydrolase activity"/>
    <property type="evidence" value="ECO:0007669"/>
    <property type="project" value="UniProtKB-KW"/>
</dbReference>
<dbReference type="GO" id="GO:0005524">
    <property type="term" value="F:ATP binding"/>
    <property type="evidence" value="ECO:0007669"/>
    <property type="project" value="InterPro"/>
</dbReference>